<dbReference type="PANTHER" id="PTHR43830:SF3">
    <property type="entry name" value="PROTEIN PSP1"/>
    <property type="match status" value="1"/>
</dbReference>
<keyword evidence="4" id="KW-1185">Reference proteome</keyword>
<dbReference type="AlphaFoldDB" id="A0AAD5S5M8"/>
<dbReference type="Proteomes" id="UP001212841">
    <property type="component" value="Unassembled WGS sequence"/>
</dbReference>
<gene>
    <name evidence="3" type="ORF">HK097_000429</name>
</gene>
<feature type="domain" description="PSP1 C-terminal" evidence="2">
    <location>
        <begin position="490"/>
        <end position="575"/>
    </location>
</feature>
<accession>A0AAD5S5M8</accession>
<evidence type="ECO:0000313" key="4">
    <source>
        <dbReference type="Proteomes" id="UP001212841"/>
    </source>
</evidence>
<sequence>MFVENGSPSGVDIVNGRQQSIPINVHPAAAAASAAADEAWKIVGSPPRPNRFSYSVPQTPDRNGTDSLNSEADDSDDLVLSRKRGIRTRAASNPTPLMMTDNEPISPEITVSDSSEGQAPGNWTSLGMGWGNQNSIWKDNGANSVSSGGKRESDYLSPEITPAPRQHRSFSFSLATMRGIDGFDDGEGDEYNPDRITQQPLRGDGDDEYNHFSLPKIRSRSKSSSAIYGLLSNQDTSSYDVPSSPTSKDGDYAEINNIWSQQEPLRQNHEPSLLHRRASTQPSHGLMWGAQESNGALSPDNRYRSGRRFSHQPMYNDYPTQLINRNNHLGPESDYAYDLNRRRHSVAGPLYGDATSSRYLSEALDSLHLDNADGAPFLDEIDDYFENTEHRTRAWVEAGKNLQMQHQANHFPLYVVEFKAGRTDFFYVQDAAAGGVKKGDLAIVEADRGKDLGKVIFEGIQNPQQLALYQAQHGDVLVGEGAGPRDIHPKRIFRLAQAGEIAMLVSKSQDEAKAMGVCQAKIRQKKLPMEIVDAEYQWDRRKLTFYFVADRRIDFRELVRDLFKIYKTRIWMCAVHPMKPPGMLKK</sequence>
<dbReference type="GO" id="GO:0005737">
    <property type="term" value="C:cytoplasm"/>
    <property type="evidence" value="ECO:0007669"/>
    <property type="project" value="TreeGrafter"/>
</dbReference>
<dbReference type="PROSITE" id="PS51411">
    <property type="entry name" value="PSP1_C"/>
    <property type="match status" value="1"/>
</dbReference>
<feature type="region of interest" description="Disordered" evidence="1">
    <location>
        <begin position="141"/>
        <end position="163"/>
    </location>
</feature>
<dbReference type="NCBIfam" id="NF041131">
    <property type="entry name" value="RicT_YaaT_fam"/>
    <property type="match status" value="1"/>
</dbReference>
<evidence type="ECO:0000313" key="3">
    <source>
        <dbReference type="EMBL" id="KAJ3046885.1"/>
    </source>
</evidence>
<dbReference type="Pfam" id="PF04468">
    <property type="entry name" value="PSP1"/>
    <property type="match status" value="1"/>
</dbReference>
<evidence type="ECO:0000256" key="1">
    <source>
        <dbReference type="SAM" id="MobiDB-lite"/>
    </source>
</evidence>
<proteinExistence type="predicted"/>
<reference evidence="3" key="1">
    <citation type="submission" date="2020-05" db="EMBL/GenBank/DDBJ databases">
        <title>Phylogenomic resolution of chytrid fungi.</title>
        <authorList>
            <person name="Stajich J.E."/>
            <person name="Amses K."/>
            <person name="Simmons R."/>
            <person name="Seto K."/>
            <person name="Myers J."/>
            <person name="Bonds A."/>
            <person name="Quandt C.A."/>
            <person name="Barry K."/>
            <person name="Liu P."/>
            <person name="Grigoriev I."/>
            <person name="Longcore J.E."/>
            <person name="James T.Y."/>
        </authorList>
    </citation>
    <scope>NUCLEOTIDE SEQUENCE</scope>
    <source>
        <strain evidence="3">JEL0318</strain>
    </source>
</reference>
<dbReference type="EMBL" id="JADGJD010001072">
    <property type="protein sequence ID" value="KAJ3046885.1"/>
    <property type="molecule type" value="Genomic_DNA"/>
</dbReference>
<dbReference type="InterPro" id="IPR007557">
    <property type="entry name" value="PSP1_C"/>
</dbReference>
<comment type="caution">
    <text evidence="3">The sequence shown here is derived from an EMBL/GenBank/DDBJ whole genome shotgun (WGS) entry which is preliminary data.</text>
</comment>
<organism evidence="3 4">
    <name type="scientific">Rhizophlyctis rosea</name>
    <dbReference type="NCBI Taxonomy" id="64517"/>
    <lineage>
        <taxon>Eukaryota</taxon>
        <taxon>Fungi</taxon>
        <taxon>Fungi incertae sedis</taxon>
        <taxon>Chytridiomycota</taxon>
        <taxon>Chytridiomycota incertae sedis</taxon>
        <taxon>Chytridiomycetes</taxon>
        <taxon>Rhizophlyctidales</taxon>
        <taxon>Rhizophlyctidaceae</taxon>
        <taxon>Rhizophlyctis</taxon>
    </lineage>
</organism>
<dbReference type="PANTHER" id="PTHR43830">
    <property type="entry name" value="PROTEIN PSP1"/>
    <property type="match status" value="1"/>
</dbReference>
<evidence type="ECO:0000259" key="2">
    <source>
        <dbReference type="PROSITE" id="PS51411"/>
    </source>
</evidence>
<name>A0AAD5S5M8_9FUNG</name>
<feature type="region of interest" description="Disordered" evidence="1">
    <location>
        <begin position="46"/>
        <end position="79"/>
    </location>
</feature>
<feature type="compositionally biased region" description="Acidic residues" evidence="1">
    <location>
        <begin position="182"/>
        <end position="191"/>
    </location>
</feature>
<feature type="region of interest" description="Disordered" evidence="1">
    <location>
        <begin position="181"/>
        <end position="216"/>
    </location>
</feature>
<feature type="compositionally biased region" description="Polar residues" evidence="1">
    <location>
        <begin position="52"/>
        <end position="70"/>
    </location>
</feature>
<protein>
    <recommendedName>
        <fullName evidence="2">PSP1 C-terminal domain-containing protein</fullName>
    </recommendedName>
</protein>
<dbReference type="InterPro" id="IPR047767">
    <property type="entry name" value="PSP1-like"/>
</dbReference>